<feature type="transmembrane region" description="Helical" evidence="1">
    <location>
        <begin position="206"/>
        <end position="225"/>
    </location>
</feature>
<dbReference type="Proteomes" id="UP000178602">
    <property type="component" value="Unassembled WGS sequence"/>
</dbReference>
<protein>
    <recommendedName>
        <fullName evidence="5">PEGA domain-containing protein</fullName>
    </recommendedName>
</protein>
<reference evidence="3 4" key="1">
    <citation type="journal article" date="2016" name="Nat. Commun.">
        <title>Thousands of microbial genomes shed light on interconnected biogeochemical processes in an aquifer system.</title>
        <authorList>
            <person name="Anantharaman K."/>
            <person name="Brown C.T."/>
            <person name="Hug L.A."/>
            <person name="Sharon I."/>
            <person name="Castelle C.J."/>
            <person name="Probst A.J."/>
            <person name="Thomas B.C."/>
            <person name="Singh A."/>
            <person name="Wilkins M.J."/>
            <person name="Karaoz U."/>
            <person name="Brodie E.L."/>
            <person name="Williams K.H."/>
            <person name="Hubbard S.S."/>
            <person name="Banfield J.F."/>
        </authorList>
    </citation>
    <scope>NUCLEOTIDE SEQUENCE [LARGE SCALE GENOMIC DNA]</scope>
</reference>
<keyword evidence="1" id="KW-0812">Transmembrane</keyword>
<dbReference type="AlphaFoldDB" id="A0A1F4T7P4"/>
<keyword evidence="1" id="KW-1133">Transmembrane helix</keyword>
<feature type="chain" id="PRO_5009514546" description="PEGA domain-containing protein" evidence="2">
    <location>
        <begin position="29"/>
        <end position="290"/>
    </location>
</feature>
<feature type="signal peptide" evidence="2">
    <location>
        <begin position="1"/>
        <end position="28"/>
    </location>
</feature>
<evidence type="ECO:0000313" key="4">
    <source>
        <dbReference type="Proteomes" id="UP000178602"/>
    </source>
</evidence>
<name>A0A1F4T7P4_UNCSA</name>
<evidence type="ECO:0000256" key="1">
    <source>
        <dbReference type="SAM" id="Phobius"/>
    </source>
</evidence>
<comment type="caution">
    <text evidence="3">The sequence shown here is derived from an EMBL/GenBank/DDBJ whole genome shotgun (WGS) entry which is preliminary data.</text>
</comment>
<evidence type="ECO:0000256" key="2">
    <source>
        <dbReference type="SAM" id="SignalP"/>
    </source>
</evidence>
<keyword evidence="1" id="KW-0472">Membrane</keyword>
<organism evidence="3 4">
    <name type="scientific">candidate division WOR-1 bacterium RIFOXYC12_FULL_54_18</name>
    <dbReference type="NCBI Taxonomy" id="1802584"/>
    <lineage>
        <taxon>Bacteria</taxon>
        <taxon>Bacillati</taxon>
        <taxon>Saganbacteria</taxon>
    </lineage>
</organism>
<evidence type="ECO:0000313" key="3">
    <source>
        <dbReference type="EMBL" id="OGC28738.1"/>
    </source>
</evidence>
<proteinExistence type="predicted"/>
<gene>
    <name evidence="3" type="ORF">A3K49_07290</name>
</gene>
<feature type="transmembrane region" description="Helical" evidence="1">
    <location>
        <begin position="232"/>
        <end position="250"/>
    </location>
</feature>
<accession>A0A1F4T7P4</accession>
<dbReference type="EMBL" id="MEUG01000001">
    <property type="protein sequence ID" value="OGC28738.1"/>
    <property type="molecule type" value="Genomic_DNA"/>
</dbReference>
<evidence type="ECO:0008006" key="5">
    <source>
        <dbReference type="Google" id="ProtNLM"/>
    </source>
</evidence>
<keyword evidence="2" id="KW-0732">Signal</keyword>
<sequence>MRKKRLLSIFVLSFFLAGLFFQPQPAFAADNTGTIKIFSEVKGIEIFLDEKSQGQDMAELYGVEMGSHYVKAVKDGLVIFSELVNVAPNGTTTLLIKDTGQIKEKLLESKYKEQEEYKNKKLDILLSKSVHTVGSAYTGSTYFPGYYSILGSSWTNLSSTASEVTDWKIIQGGVQQLSDVQFATLVNDTNALKKYQEEADFYSTKYGIGAAVGLIGVLGLLGGAFTTGDTQIGLLTLGIVGSVFGLGFMATDTPPSHHLVSPGEAAKMAHEYNQKLKTKLGLPEDYEPSP</sequence>